<feature type="domain" description="Histidine kinase" evidence="8">
    <location>
        <begin position="226"/>
        <end position="437"/>
    </location>
</feature>
<dbReference type="InterPro" id="IPR036890">
    <property type="entry name" value="HATPase_C_sf"/>
</dbReference>
<keyword evidence="7" id="KW-0472">Membrane</keyword>
<evidence type="ECO:0000256" key="2">
    <source>
        <dbReference type="ARBA" id="ARBA00012438"/>
    </source>
</evidence>
<proteinExistence type="predicted"/>
<evidence type="ECO:0000259" key="8">
    <source>
        <dbReference type="PROSITE" id="PS50109"/>
    </source>
</evidence>
<dbReference type="AlphaFoldDB" id="A0A0F9Z694"/>
<dbReference type="GO" id="GO:0005886">
    <property type="term" value="C:plasma membrane"/>
    <property type="evidence" value="ECO:0007669"/>
    <property type="project" value="TreeGrafter"/>
</dbReference>
<dbReference type="PANTHER" id="PTHR44936">
    <property type="entry name" value="SENSOR PROTEIN CREC"/>
    <property type="match status" value="1"/>
</dbReference>
<feature type="transmembrane region" description="Helical" evidence="7">
    <location>
        <begin position="168"/>
        <end position="190"/>
    </location>
</feature>
<dbReference type="PANTHER" id="PTHR44936:SF10">
    <property type="entry name" value="SENSOR PROTEIN RSTB"/>
    <property type="match status" value="1"/>
</dbReference>
<keyword evidence="7" id="KW-1133">Transmembrane helix</keyword>
<dbReference type="PROSITE" id="PS50109">
    <property type="entry name" value="HIS_KIN"/>
    <property type="match status" value="1"/>
</dbReference>
<evidence type="ECO:0000313" key="9">
    <source>
        <dbReference type="EMBL" id="KKO12844.1"/>
    </source>
</evidence>
<dbReference type="SUPFAM" id="SSF55874">
    <property type="entry name" value="ATPase domain of HSP90 chaperone/DNA topoisomerase II/histidine kinase"/>
    <property type="match status" value="1"/>
</dbReference>
<gene>
    <name evidence="9" type="ORF">LCGC14_0008610</name>
</gene>
<feature type="transmembrane region" description="Helical" evidence="7">
    <location>
        <begin position="139"/>
        <end position="156"/>
    </location>
</feature>
<dbReference type="EC" id="2.7.13.3" evidence="2"/>
<comment type="caution">
    <text evidence="9">The sequence shown here is derived from an EMBL/GenBank/DDBJ whole genome shotgun (WGS) entry which is preliminary data.</text>
</comment>
<evidence type="ECO:0000256" key="7">
    <source>
        <dbReference type="SAM" id="Phobius"/>
    </source>
</evidence>
<evidence type="ECO:0000256" key="4">
    <source>
        <dbReference type="ARBA" id="ARBA00022741"/>
    </source>
</evidence>
<dbReference type="InterPro" id="IPR050980">
    <property type="entry name" value="2C_sensor_his_kinase"/>
</dbReference>
<sequence>MTKTGTTWLNTLLRGTDGELRSAPRISLQRLLVLRTLVMITGILGAIVFDFFSPLHLPVGPIVALLTCILASLALGVWRVRNATLINTRELAAHLALDFAFLTVLLIYTGGATNPLISYLLVLLAVGATLLNLFWANILAALAIVVYTLLLLVGIATDQHAEHMVPDFQVHLIGMWVTFVVSAVLITAFVSRMAQAIRSRELTLAKARENEMRNEQLVAIGTLAAGTAHALGTPLSTMAVLLSELDEQSEEQLREQSVKADIHLLREQVVRCKHSLDQLTRFYNKNDHSQPGQLRLSNFDDAIRDYITNIHPGAKIDFSMDAACSEALISADITIRHALINIIENALKAARSRVSVEYYWASPQQTDVVMSVQDDGPGIPPEVMESMGEPFISTRSDSMGLGIFLANASIQRQGGSIEMFNVRDAGARTVIRLPVSV</sequence>
<dbReference type="GO" id="GO:0000155">
    <property type="term" value="F:phosphorelay sensor kinase activity"/>
    <property type="evidence" value="ECO:0007669"/>
    <property type="project" value="TreeGrafter"/>
</dbReference>
<keyword evidence="5" id="KW-0418">Kinase</keyword>
<name>A0A0F9Z694_9ZZZZ</name>
<dbReference type="InterPro" id="IPR003594">
    <property type="entry name" value="HATPase_dom"/>
</dbReference>
<comment type="catalytic activity">
    <reaction evidence="1">
        <text>ATP + protein L-histidine = ADP + protein N-phospho-L-histidine.</text>
        <dbReference type="EC" id="2.7.13.3"/>
    </reaction>
</comment>
<dbReference type="Pfam" id="PF02518">
    <property type="entry name" value="HATPase_c"/>
    <property type="match status" value="1"/>
</dbReference>
<keyword evidence="7" id="KW-0812">Transmembrane</keyword>
<evidence type="ECO:0000256" key="3">
    <source>
        <dbReference type="ARBA" id="ARBA00022679"/>
    </source>
</evidence>
<dbReference type="GO" id="GO:0005524">
    <property type="term" value="F:ATP binding"/>
    <property type="evidence" value="ECO:0007669"/>
    <property type="project" value="UniProtKB-KW"/>
</dbReference>
<evidence type="ECO:0000256" key="1">
    <source>
        <dbReference type="ARBA" id="ARBA00000085"/>
    </source>
</evidence>
<dbReference type="Gene3D" id="1.10.287.130">
    <property type="match status" value="1"/>
</dbReference>
<dbReference type="InterPro" id="IPR005467">
    <property type="entry name" value="His_kinase_dom"/>
</dbReference>
<dbReference type="SMART" id="SM00387">
    <property type="entry name" value="HATPase_c"/>
    <property type="match status" value="1"/>
</dbReference>
<dbReference type="PRINTS" id="PR00344">
    <property type="entry name" value="BCTRLSENSOR"/>
</dbReference>
<dbReference type="EMBL" id="LAZR01000001">
    <property type="protein sequence ID" value="KKO12844.1"/>
    <property type="molecule type" value="Genomic_DNA"/>
</dbReference>
<protein>
    <recommendedName>
        <fullName evidence="2">histidine kinase</fullName>
        <ecNumber evidence="2">2.7.13.3</ecNumber>
    </recommendedName>
</protein>
<accession>A0A0F9Z694</accession>
<evidence type="ECO:0000256" key="5">
    <source>
        <dbReference type="ARBA" id="ARBA00022777"/>
    </source>
</evidence>
<feature type="transmembrane region" description="Helical" evidence="7">
    <location>
        <begin position="31"/>
        <end position="52"/>
    </location>
</feature>
<reference evidence="9" key="1">
    <citation type="journal article" date="2015" name="Nature">
        <title>Complex archaea that bridge the gap between prokaryotes and eukaryotes.</title>
        <authorList>
            <person name="Spang A."/>
            <person name="Saw J.H."/>
            <person name="Jorgensen S.L."/>
            <person name="Zaremba-Niedzwiedzka K."/>
            <person name="Martijn J."/>
            <person name="Lind A.E."/>
            <person name="van Eijk R."/>
            <person name="Schleper C."/>
            <person name="Guy L."/>
            <person name="Ettema T.J."/>
        </authorList>
    </citation>
    <scope>NUCLEOTIDE SEQUENCE</scope>
</reference>
<organism evidence="9">
    <name type="scientific">marine sediment metagenome</name>
    <dbReference type="NCBI Taxonomy" id="412755"/>
    <lineage>
        <taxon>unclassified sequences</taxon>
        <taxon>metagenomes</taxon>
        <taxon>ecological metagenomes</taxon>
    </lineage>
</organism>
<dbReference type="CDD" id="cd00075">
    <property type="entry name" value="HATPase"/>
    <property type="match status" value="1"/>
</dbReference>
<feature type="transmembrane region" description="Helical" evidence="7">
    <location>
        <begin position="58"/>
        <end position="79"/>
    </location>
</feature>
<keyword evidence="4" id="KW-0547">Nucleotide-binding</keyword>
<keyword evidence="6" id="KW-0067">ATP-binding</keyword>
<evidence type="ECO:0000256" key="6">
    <source>
        <dbReference type="ARBA" id="ARBA00022840"/>
    </source>
</evidence>
<keyword evidence="3" id="KW-0808">Transferase</keyword>
<dbReference type="InterPro" id="IPR004358">
    <property type="entry name" value="Sig_transdc_His_kin-like_C"/>
</dbReference>
<dbReference type="Gene3D" id="3.30.565.10">
    <property type="entry name" value="Histidine kinase-like ATPase, C-terminal domain"/>
    <property type="match status" value="1"/>
</dbReference>